<evidence type="ECO:0000256" key="2">
    <source>
        <dbReference type="ARBA" id="ARBA00022803"/>
    </source>
</evidence>
<feature type="repeat" description="TPR" evidence="3">
    <location>
        <begin position="41"/>
        <end position="74"/>
    </location>
</feature>
<dbReference type="InterPro" id="IPR039226">
    <property type="entry name" value="Ski3/TTC37"/>
</dbReference>
<dbReference type="Pfam" id="PF13432">
    <property type="entry name" value="TPR_16"/>
    <property type="match status" value="1"/>
</dbReference>
<dbReference type="GO" id="GO:0006401">
    <property type="term" value="P:RNA catabolic process"/>
    <property type="evidence" value="ECO:0007669"/>
    <property type="project" value="InterPro"/>
</dbReference>
<dbReference type="SUPFAM" id="SSF48452">
    <property type="entry name" value="TPR-like"/>
    <property type="match status" value="4"/>
</dbReference>
<name>A0AAD5TAY8_9FUNG</name>
<dbReference type="Pfam" id="PF13181">
    <property type="entry name" value="TPR_8"/>
    <property type="match status" value="3"/>
</dbReference>
<comment type="caution">
    <text evidence="4">The sequence shown here is derived from an EMBL/GenBank/DDBJ whole genome shotgun (WGS) entry which is preliminary data.</text>
</comment>
<gene>
    <name evidence="4" type="primary">TTC37</name>
    <name evidence="4" type="ORF">HK100_006780</name>
</gene>
<dbReference type="SMART" id="SM00028">
    <property type="entry name" value="TPR"/>
    <property type="match status" value="11"/>
</dbReference>
<keyword evidence="5" id="KW-1185">Reference proteome</keyword>
<feature type="repeat" description="TPR" evidence="3">
    <location>
        <begin position="1508"/>
        <end position="1541"/>
    </location>
</feature>
<dbReference type="GO" id="GO:0055087">
    <property type="term" value="C:Ski complex"/>
    <property type="evidence" value="ECO:0007669"/>
    <property type="project" value="InterPro"/>
</dbReference>
<dbReference type="InterPro" id="IPR011990">
    <property type="entry name" value="TPR-like_helical_dom_sf"/>
</dbReference>
<sequence length="1635" mass="180858">MDYKKNLKAAKDCLGTGDYAQAKTLSYSVSNDASAPEAMRFNAHLFYALASQNLGEFKLAESAYRDAIKLNPASPMPYNGLIGLFEKSKDLDGLLESLKDLHKVLLLSSQIDTKKYAQISMRLLNLLEAEEDWIESLKILNSVINCYNESIAVELATLIPVGETLSSPLHFVLNKAITIQEKNDAEEMHRQIELRRRRLGASDLKTTRSIVESEIVANSKLDFYCEKLLQLLHEAPSSWATTILLVKEKLLEFLAKKIKHLGNEKEGNSEKRLAAQQLLSISQDLIDQGSSSPIAFECIINTMNVTQDDYDLNVIKAAVTACPVAAIGLASSGYLKLKSTEHSVDEAMDDVIAALDLDDQSGDYESTIVFCKKVVGTLLKTVQKDFGIVLDAVCLSVDILLAESYCKIGPKFHQDAVSLYLSILSRSKSNISALQGIAAAYSMAEKYAEALGYLTQVYERDRTNDQAISEIGWIHFCTGAFDEAKSFLTQAIEINGESALHFYRLGKVLWAIGGDSQNEAYNYFLSSVKINPKLPGAFTAIGLFCLHIEENVLRAEKCFQKALQVNPADEEAAIELAKLILLPEEEDDDDDEYCHHRVNVAKARNNEHANAITQFQTSLRLDTKSSTSWEGLGEAYALEGKYMAALKAFTRAHELKPMSFFSVYQNGIIKMKLGLYFDAISDFNAVKFALVGSDDNESHTKISEDSRAGLLIPCLESTAECWLLYGKETFAGGAYGVCLDQLTNAIVACLEIFENQASKRVEYQSVFKILGDACVELYIFRNTHVNTALDVDLIDRGMKMLGLSGGGNWSSVDGTVSLYGKILRFAAAAYRRAIRLASTSKAFSVLVPGYQHDLAAVYHYLHYLESKQLLADGENHMYLKLCVANIWKALHAEPGNANFWNSLGVFTLQAHAKIAQHALIKSAEINEKILEPWTNLGYFYYFNNDYDLSKQAFNRAQLIDPENCLGWYGQALINTKPNKTNLGAESPLDLFDHANSLAQGQNVEVSFSYALSEYERFIREHGNDTIAGVLADPVFSMLKFCEIRSDDIAGFTLLGSLRELQGRFEDACAAFEKALNISKNQNVAAEEIEITCLINYARALCSSQNYIASVVVYGELFEKSSQSSVLVHVGFGLALFFSDRLEDSLNSFQNALDMLSSLGQTDGDLMLQNKVRLMLSQVLYALGTDVHLELAKNQLMECVQRPGGFPQALISLLALAMVSQNDELAQGAASELIKERPESLGALDQARNLILSRFFLLNGSNKLSRGFLAKNIHQSPWKASNWLLLAENMERYAPEIIDSHIIITRSAVRLQHSNAKSSAVDKAERALISQVHGHALLTRLRPNKIKINSLLNITSRSYFHAAVHANPSNAHIWLSLGISTHKDSIISDSDSERKALAKITQSIARNAKIISDKDSAVKLDWADILHADASIILAQIELKFDGNDVLAHSTLRNVMDETEHARLNSECIDRRVMAAGYTVGARALLAMGDLITCFGAYRNAIIISPESVNLWEELGEVYACNGRFSQAVACFVQGLSVARTDEAKYLVLTRLARIYCIIEDSEEFNAAMGQIRELWDGSSSKNSSLNGKFFTCLGMLRFGNNVAAAATKIKKIVAGALEEGNGQCLWAKWILDLTT</sequence>
<evidence type="ECO:0000313" key="4">
    <source>
        <dbReference type="EMBL" id="KAJ3131121.1"/>
    </source>
</evidence>
<dbReference type="EMBL" id="JADGJH010000316">
    <property type="protein sequence ID" value="KAJ3131121.1"/>
    <property type="molecule type" value="Genomic_DNA"/>
</dbReference>
<reference evidence="4" key="1">
    <citation type="submission" date="2020-05" db="EMBL/GenBank/DDBJ databases">
        <title>Phylogenomic resolution of chytrid fungi.</title>
        <authorList>
            <person name="Stajich J.E."/>
            <person name="Amses K."/>
            <person name="Simmons R."/>
            <person name="Seto K."/>
            <person name="Myers J."/>
            <person name="Bonds A."/>
            <person name="Quandt C.A."/>
            <person name="Barry K."/>
            <person name="Liu P."/>
            <person name="Grigoriev I."/>
            <person name="Longcore J.E."/>
            <person name="James T.Y."/>
        </authorList>
    </citation>
    <scope>NUCLEOTIDE SEQUENCE</scope>
    <source>
        <strain evidence="4">JEL0513</strain>
    </source>
</reference>
<dbReference type="PANTHER" id="PTHR15704">
    <property type="entry name" value="SUPERKILLER 3 PROTEIN-RELATED"/>
    <property type="match status" value="1"/>
</dbReference>
<keyword evidence="2 3" id="KW-0802">TPR repeat</keyword>
<dbReference type="PANTHER" id="PTHR15704:SF7">
    <property type="entry name" value="SUPERKILLER COMPLEX PROTEIN 3"/>
    <property type="match status" value="1"/>
</dbReference>
<proteinExistence type="predicted"/>
<evidence type="ECO:0000256" key="1">
    <source>
        <dbReference type="ARBA" id="ARBA00022737"/>
    </source>
</evidence>
<accession>A0AAD5TAY8</accession>
<evidence type="ECO:0000256" key="3">
    <source>
        <dbReference type="PROSITE-ProRule" id="PRU00339"/>
    </source>
</evidence>
<protein>
    <submittedName>
        <fullName evidence="4">Tetratricopeptide repeat protein 37</fullName>
    </submittedName>
</protein>
<feature type="repeat" description="TPR" evidence="3">
    <location>
        <begin position="626"/>
        <end position="659"/>
    </location>
</feature>
<feature type="repeat" description="TPR" evidence="3">
    <location>
        <begin position="930"/>
        <end position="963"/>
    </location>
</feature>
<dbReference type="Gene3D" id="1.25.40.10">
    <property type="entry name" value="Tetratricopeptide repeat domain"/>
    <property type="match status" value="6"/>
</dbReference>
<dbReference type="Proteomes" id="UP001211907">
    <property type="component" value="Unassembled WGS sequence"/>
</dbReference>
<keyword evidence="1" id="KW-0677">Repeat</keyword>
<dbReference type="PROSITE" id="PS50005">
    <property type="entry name" value="TPR"/>
    <property type="match status" value="5"/>
</dbReference>
<organism evidence="4 5">
    <name type="scientific">Physocladia obscura</name>
    <dbReference type="NCBI Taxonomy" id="109957"/>
    <lineage>
        <taxon>Eukaryota</taxon>
        <taxon>Fungi</taxon>
        <taxon>Fungi incertae sedis</taxon>
        <taxon>Chytridiomycota</taxon>
        <taxon>Chytridiomycota incertae sedis</taxon>
        <taxon>Chytridiomycetes</taxon>
        <taxon>Chytridiales</taxon>
        <taxon>Chytriomycetaceae</taxon>
        <taxon>Physocladia</taxon>
    </lineage>
</organism>
<dbReference type="InterPro" id="IPR019734">
    <property type="entry name" value="TPR_rpt"/>
</dbReference>
<evidence type="ECO:0000313" key="5">
    <source>
        <dbReference type="Proteomes" id="UP001211907"/>
    </source>
</evidence>
<feature type="repeat" description="TPR" evidence="3">
    <location>
        <begin position="1048"/>
        <end position="1081"/>
    </location>
</feature>